<evidence type="ECO:0000256" key="1">
    <source>
        <dbReference type="ARBA" id="ARBA00004651"/>
    </source>
</evidence>
<keyword evidence="3 8" id="KW-0812">Transmembrane</keyword>
<dbReference type="CDD" id="cd03216">
    <property type="entry name" value="ABC_Carb_Monos_I"/>
    <property type="match status" value="1"/>
</dbReference>
<feature type="transmembrane region" description="Helical" evidence="8">
    <location>
        <begin position="541"/>
        <end position="558"/>
    </location>
</feature>
<dbReference type="GO" id="GO:0005886">
    <property type="term" value="C:plasma membrane"/>
    <property type="evidence" value="ECO:0007669"/>
    <property type="project" value="UniProtKB-SubCell"/>
</dbReference>
<keyword evidence="5" id="KW-0067">ATP-binding</keyword>
<evidence type="ECO:0000256" key="2">
    <source>
        <dbReference type="ARBA" id="ARBA00022475"/>
    </source>
</evidence>
<dbReference type="SMART" id="SM00382">
    <property type="entry name" value="AAA"/>
    <property type="match status" value="1"/>
</dbReference>
<evidence type="ECO:0000259" key="9">
    <source>
        <dbReference type="PROSITE" id="PS50893"/>
    </source>
</evidence>
<organism evidence="10 11">
    <name type="scientific">Thioclava indica</name>
    <dbReference type="NCBI Taxonomy" id="1353528"/>
    <lineage>
        <taxon>Bacteria</taxon>
        <taxon>Pseudomonadati</taxon>
        <taxon>Pseudomonadota</taxon>
        <taxon>Alphaproteobacteria</taxon>
        <taxon>Rhodobacterales</taxon>
        <taxon>Paracoccaceae</taxon>
        <taxon>Thioclava</taxon>
    </lineage>
</organism>
<feature type="transmembrane region" description="Helical" evidence="8">
    <location>
        <begin position="398"/>
        <end position="421"/>
    </location>
</feature>
<dbReference type="AlphaFoldDB" id="A0A074K1S3"/>
<protein>
    <recommendedName>
        <fullName evidence="9">ABC transporter domain-containing protein</fullName>
    </recommendedName>
</protein>
<gene>
    <name evidence="10" type="ORF">DT23_01605</name>
</gene>
<dbReference type="SUPFAM" id="SSF52540">
    <property type="entry name" value="P-loop containing nucleoside triphosphate hydrolases"/>
    <property type="match status" value="1"/>
</dbReference>
<dbReference type="GO" id="GO:0016887">
    <property type="term" value="F:ATP hydrolysis activity"/>
    <property type="evidence" value="ECO:0007669"/>
    <property type="project" value="InterPro"/>
</dbReference>
<evidence type="ECO:0000256" key="7">
    <source>
        <dbReference type="ARBA" id="ARBA00023136"/>
    </source>
</evidence>
<dbReference type="InterPro" id="IPR003593">
    <property type="entry name" value="AAA+_ATPase"/>
</dbReference>
<feature type="domain" description="ABC transporter" evidence="9">
    <location>
        <begin position="15"/>
        <end position="252"/>
    </location>
</feature>
<evidence type="ECO:0000256" key="5">
    <source>
        <dbReference type="ARBA" id="ARBA00022840"/>
    </source>
</evidence>
<evidence type="ECO:0000256" key="3">
    <source>
        <dbReference type="ARBA" id="ARBA00022692"/>
    </source>
</evidence>
<dbReference type="InterPro" id="IPR027417">
    <property type="entry name" value="P-loop_NTPase"/>
</dbReference>
<dbReference type="eggNOG" id="COG4214">
    <property type="taxonomic scope" value="Bacteria"/>
</dbReference>
<evidence type="ECO:0000313" key="10">
    <source>
        <dbReference type="EMBL" id="KEO61693.1"/>
    </source>
</evidence>
<feature type="transmembrane region" description="Helical" evidence="8">
    <location>
        <begin position="316"/>
        <end position="334"/>
    </location>
</feature>
<evidence type="ECO:0000256" key="4">
    <source>
        <dbReference type="ARBA" id="ARBA00022741"/>
    </source>
</evidence>
<keyword evidence="6 8" id="KW-1133">Transmembrane helix</keyword>
<dbReference type="GO" id="GO:0005524">
    <property type="term" value="F:ATP binding"/>
    <property type="evidence" value="ECO:0007669"/>
    <property type="project" value="UniProtKB-KW"/>
</dbReference>
<dbReference type="EMBL" id="AUNB01000001">
    <property type="protein sequence ID" value="KEO61693.1"/>
    <property type="molecule type" value="Genomic_DNA"/>
</dbReference>
<accession>A0A074K1S3</accession>
<name>A0A074K1S3_9RHOB</name>
<dbReference type="eggNOG" id="COG1129">
    <property type="taxonomic scope" value="Bacteria"/>
</dbReference>
<dbReference type="Proteomes" id="UP000027471">
    <property type="component" value="Unassembled WGS sequence"/>
</dbReference>
<dbReference type="OrthoDB" id="3468954at2"/>
<proteinExistence type="predicted"/>
<feature type="transmembrane region" description="Helical" evidence="8">
    <location>
        <begin position="669"/>
        <end position="688"/>
    </location>
</feature>
<dbReference type="Gene3D" id="3.40.50.300">
    <property type="entry name" value="P-loop containing nucleotide triphosphate hydrolases"/>
    <property type="match status" value="1"/>
</dbReference>
<feature type="transmembrane region" description="Helical" evidence="8">
    <location>
        <begin position="585"/>
        <end position="606"/>
    </location>
</feature>
<keyword evidence="4" id="KW-0547">Nucleotide-binding</keyword>
<feature type="transmembrane region" description="Helical" evidence="8">
    <location>
        <begin position="618"/>
        <end position="637"/>
    </location>
</feature>
<feature type="transmembrane region" description="Helical" evidence="8">
    <location>
        <begin position="375"/>
        <end position="392"/>
    </location>
</feature>
<dbReference type="PROSITE" id="PS50893">
    <property type="entry name" value="ABC_TRANSPORTER_2"/>
    <property type="match status" value="1"/>
</dbReference>
<evidence type="ECO:0000313" key="11">
    <source>
        <dbReference type="Proteomes" id="UP000027471"/>
    </source>
</evidence>
<feature type="transmembrane region" description="Helical" evidence="8">
    <location>
        <begin position="644"/>
        <end position="663"/>
    </location>
</feature>
<feature type="transmembrane region" description="Helical" evidence="8">
    <location>
        <begin position="501"/>
        <end position="521"/>
    </location>
</feature>
<dbReference type="PANTHER" id="PTHR43790">
    <property type="entry name" value="CARBOHYDRATE TRANSPORT ATP-BINDING PROTEIN MG119-RELATED"/>
    <property type="match status" value="1"/>
</dbReference>
<comment type="subcellular location">
    <subcellularLocation>
        <location evidence="1">Cell membrane</location>
        <topology evidence="1">Multi-pass membrane protein</topology>
    </subcellularLocation>
</comment>
<keyword evidence="11" id="KW-1185">Reference proteome</keyword>
<sequence>MTHMGNGTGPRDAILRIRGLEKRFGAVQALSGVDFDVRPGQVTALVGDNGAGKSVLTKTIAGIHEADGGTIEWDGKTVRVRNPRDSAELGIEVVYQDLALCDNLDVVQNMFLGREIMTNGVLDEDAMERAAAETLSGLRVTTLRSIRQPVASLSGGQRQSIAVARAVMWNSKLVILDEPTAALGVAQTGQVLQLVRRLADQGLAVVMISHNLNDVFAVADNIAILRLGEMVSQGPMDEYDTQRVVELMTTGKSDHVVSAGQGRAAPSIAAENAKEVAEARAASGETGPAAVVTSGETESFGSYMARVWSRVKAGESGVLPVILGFVLISAIFQFQNDKFLSNGNLVNLLVQGSVFMMIGMGQVFVLLLGEIDLSLGFVAGIGATVATLLVAPGLGWPWWTAVIVALGVTAVLGIVQGLLITRLRLPSFVVTLAGLLGFNGLMIQLLGAGGTVPIASETINNFANGTLSPLMGWIVTGGAVLVFAALTYLKDAKRRASGLVAPPLGMTLLKIALAVVAGGVLVTISNMNRGIARFPLSGMPWVIPIVFAVLVAWSFLLGKLKFGRYVLAIGGNAEAARRAGINLSLIRTAAFTLAAVTAGMGGIIYASRLRSISTSFDGGTIVLYVVATAVIGGTSLFGGRGHPLHAVLGGVVIAAIVNGMALLGLPAAVQLMATALVLLASITVDVVVRRRGETTR</sequence>
<feature type="transmembrane region" description="Helical" evidence="8">
    <location>
        <begin position="346"/>
        <end position="368"/>
    </location>
</feature>
<dbReference type="STRING" id="1353528.DT23_01605"/>
<dbReference type="GO" id="GO:0022857">
    <property type="term" value="F:transmembrane transporter activity"/>
    <property type="evidence" value="ECO:0007669"/>
    <property type="project" value="InterPro"/>
</dbReference>
<dbReference type="InterPro" id="IPR003439">
    <property type="entry name" value="ABC_transporter-like_ATP-bd"/>
</dbReference>
<evidence type="ECO:0000256" key="8">
    <source>
        <dbReference type="SAM" id="Phobius"/>
    </source>
</evidence>
<feature type="transmembrane region" description="Helical" evidence="8">
    <location>
        <begin position="428"/>
        <end position="450"/>
    </location>
</feature>
<evidence type="ECO:0000256" key="6">
    <source>
        <dbReference type="ARBA" id="ARBA00022989"/>
    </source>
</evidence>
<keyword evidence="7 8" id="KW-0472">Membrane</keyword>
<dbReference type="PANTHER" id="PTHR43790:SF8">
    <property type="entry name" value="SUGAR ABC TRANSPORTER ATP-BINDING PROTEIN"/>
    <property type="match status" value="1"/>
</dbReference>
<reference evidence="10 11" key="1">
    <citation type="journal article" date="2015" name="Antonie Van Leeuwenhoek">
        <title>Thioclava indica sp. nov., isolated from surface seawater of the Indian Ocean.</title>
        <authorList>
            <person name="Liu Y."/>
            <person name="Lai Q."/>
            <person name="Du J."/>
            <person name="Xu H."/>
            <person name="Jiang L."/>
            <person name="Shao Z."/>
        </authorList>
    </citation>
    <scope>NUCLEOTIDE SEQUENCE [LARGE SCALE GENOMIC DNA]</scope>
    <source>
        <strain evidence="10 11">DT23-4</strain>
    </source>
</reference>
<feature type="transmembrane region" description="Helical" evidence="8">
    <location>
        <begin position="470"/>
        <end position="489"/>
    </location>
</feature>
<dbReference type="InterPro" id="IPR001851">
    <property type="entry name" value="ABC_transp_permease"/>
</dbReference>
<comment type="caution">
    <text evidence="10">The sequence shown here is derived from an EMBL/GenBank/DDBJ whole genome shotgun (WGS) entry which is preliminary data.</text>
</comment>
<dbReference type="InterPro" id="IPR050107">
    <property type="entry name" value="ABC_carbohydrate_import_ATPase"/>
</dbReference>
<dbReference type="CDD" id="cd06579">
    <property type="entry name" value="TM_PBP1_transp_AraH_like"/>
    <property type="match status" value="1"/>
</dbReference>
<dbReference type="Pfam" id="PF00005">
    <property type="entry name" value="ABC_tran"/>
    <property type="match status" value="1"/>
</dbReference>
<dbReference type="Pfam" id="PF02653">
    <property type="entry name" value="BPD_transp_2"/>
    <property type="match status" value="1"/>
</dbReference>
<keyword evidence="2" id="KW-1003">Cell membrane</keyword>